<keyword evidence="5" id="KW-1133">Transmembrane helix</keyword>
<dbReference type="Pfam" id="PF10099">
    <property type="entry name" value="RskA_C"/>
    <property type="match status" value="1"/>
</dbReference>
<keyword evidence="7" id="KW-0472">Membrane</keyword>
<keyword evidence="6" id="KW-0805">Transcription regulation</keyword>
<dbReference type="GO" id="GO:0005886">
    <property type="term" value="C:plasma membrane"/>
    <property type="evidence" value="ECO:0007669"/>
    <property type="project" value="UniProtKB-SubCell"/>
</dbReference>
<reference evidence="13" key="1">
    <citation type="journal article" date="2014" name="Int. J. Syst. Evol. Microbiol.">
        <title>Complete genome sequence of Corynebacterium casei LMG S-19264T (=DSM 44701T), isolated from a smear-ripened cheese.</title>
        <authorList>
            <consortium name="US DOE Joint Genome Institute (JGI-PGF)"/>
            <person name="Walter F."/>
            <person name="Albersmeier A."/>
            <person name="Kalinowski J."/>
            <person name="Ruckert C."/>
        </authorList>
    </citation>
    <scope>NUCLEOTIDE SEQUENCE</scope>
    <source>
        <strain evidence="13">CGMCC 4.7299</strain>
    </source>
</reference>
<dbReference type="EMBL" id="BMMX01000060">
    <property type="protein sequence ID" value="GGL18319.1"/>
    <property type="molecule type" value="Genomic_DNA"/>
</dbReference>
<dbReference type="Gene3D" id="1.10.10.1320">
    <property type="entry name" value="Anti-sigma factor, zinc-finger domain"/>
    <property type="match status" value="1"/>
</dbReference>
<dbReference type="InterPro" id="IPR041916">
    <property type="entry name" value="Anti_sigma_zinc_sf"/>
</dbReference>
<evidence type="ECO:0000256" key="10">
    <source>
        <dbReference type="ARBA" id="ARBA00030803"/>
    </source>
</evidence>
<feature type="domain" description="Anti-sigma K factor RskA C-terminal" evidence="11">
    <location>
        <begin position="95"/>
        <end position="236"/>
    </location>
</feature>
<dbReference type="InterPro" id="IPR051474">
    <property type="entry name" value="Anti-sigma-K/W_factor"/>
</dbReference>
<dbReference type="GO" id="GO:0016989">
    <property type="term" value="F:sigma factor antagonist activity"/>
    <property type="evidence" value="ECO:0007669"/>
    <property type="project" value="TreeGrafter"/>
</dbReference>
<evidence type="ECO:0000256" key="8">
    <source>
        <dbReference type="ARBA" id="ARBA00023163"/>
    </source>
</evidence>
<evidence type="ECO:0000259" key="11">
    <source>
        <dbReference type="Pfam" id="PF10099"/>
    </source>
</evidence>
<evidence type="ECO:0000259" key="12">
    <source>
        <dbReference type="Pfam" id="PF13490"/>
    </source>
</evidence>
<comment type="caution">
    <text evidence="13">The sequence shown here is derived from an EMBL/GenBank/DDBJ whole genome shotgun (WGS) entry which is preliminary data.</text>
</comment>
<dbReference type="PANTHER" id="PTHR37461:SF1">
    <property type="entry name" value="ANTI-SIGMA-K FACTOR RSKA"/>
    <property type="match status" value="1"/>
</dbReference>
<keyword evidence="4" id="KW-0812">Transmembrane</keyword>
<evidence type="ECO:0000313" key="14">
    <source>
        <dbReference type="Proteomes" id="UP000656042"/>
    </source>
</evidence>
<dbReference type="AlphaFoldDB" id="A0A8J3FRQ3"/>
<dbReference type="InterPro" id="IPR027383">
    <property type="entry name" value="Znf_put"/>
</dbReference>
<keyword evidence="3" id="KW-1003">Cell membrane</keyword>
<dbReference type="PANTHER" id="PTHR37461">
    <property type="entry name" value="ANTI-SIGMA-K FACTOR RSKA"/>
    <property type="match status" value="1"/>
</dbReference>
<keyword evidence="8" id="KW-0804">Transcription</keyword>
<sequence length="245" mass="26240">MTATDIHALVGAYALDAVDDLERVAFERHVTECESCRIELDELRETVCRLADDAWSVPPPRLREQVLAEVGRTRQLPPARKPRPDRRVESWRRWATAAAAAVVLAAGTGVSVWQVQEQRVQDQSVLAEQAQRREARTRQILAAPDLVVRTAPVVGGGKVTVASSAQYDAGVMMLGADGPPANGRVFELWTLRGRTATKAGLLDPGVGSAVRVIDGLPGNDGFGVSVEPPGGSPQPTQIVANVTLT</sequence>
<organism evidence="13 14">
    <name type="scientific">Mangrovihabitans endophyticus</name>
    <dbReference type="NCBI Taxonomy" id="1751298"/>
    <lineage>
        <taxon>Bacteria</taxon>
        <taxon>Bacillati</taxon>
        <taxon>Actinomycetota</taxon>
        <taxon>Actinomycetes</taxon>
        <taxon>Micromonosporales</taxon>
        <taxon>Micromonosporaceae</taxon>
        <taxon>Mangrovihabitans</taxon>
    </lineage>
</organism>
<name>A0A8J3FRQ3_9ACTN</name>
<feature type="domain" description="Putative zinc-finger" evidence="12">
    <location>
        <begin position="5"/>
        <end position="37"/>
    </location>
</feature>
<gene>
    <name evidence="13" type="ORF">GCM10012284_61160</name>
</gene>
<dbReference type="RefSeq" id="WP_189082811.1">
    <property type="nucleotide sequence ID" value="NZ_BMMX01000060.1"/>
</dbReference>
<evidence type="ECO:0000256" key="4">
    <source>
        <dbReference type="ARBA" id="ARBA00022692"/>
    </source>
</evidence>
<evidence type="ECO:0000256" key="6">
    <source>
        <dbReference type="ARBA" id="ARBA00023015"/>
    </source>
</evidence>
<evidence type="ECO:0000256" key="3">
    <source>
        <dbReference type="ARBA" id="ARBA00022475"/>
    </source>
</evidence>
<reference evidence="13" key="2">
    <citation type="submission" date="2020-09" db="EMBL/GenBank/DDBJ databases">
        <authorList>
            <person name="Sun Q."/>
            <person name="Zhou Y."/>
        </authorList>
    </citation>
    <scope>NUCLEOTIDE SEQUENCE</scope>
    <source>
        <strain evidence="13">CGMCC 4.7299</strain>
    </source>
</reference>
<evidence type="ECO:0000313" key="13">
    <source>
        <dbReference type="EMBL" id="GGL18319.1"/>
    </source>
</evidence>
<evidence type="ECO:0000256" key="2">
    <source>
        <dbReference type="ARBA" id="ARBA00004236"/>
    </source>
</evidence>
<comment type="subcellular location">
    <subcellularLocation>
        <location evidence="2">Cell membrane</location>
    </subcellularLocation>
    <subcellularLocation>
        <location evidence="1">Membrane</location>
        <topology evidence="1">Single-pass membrane protein</topology>
    </subcellularLocation>
</comment>
<dbReference type="Pfam" id="PF13490">
    <property type="entry name" value="zf-HC2"/>
    <property type="match status" value="1"/>
</dbReference>
<evidence type="ECO:0000256" key="9">
    <source>
        <dbReference type="ARBA" id="ARBA00029829"/>
    </source>
</evidence>
<keyword evidence="14" id="KW-1185">Reference proteome</keyword>
<evidence type="ECO:0000256" key="1">
    <source>
        <dbReference type="ARBA" id="ARBA00004167"/>
    </source>
</evidence>
<dbReference type="Proteomes" id="UP000656042">
    <property type="component" value="Unassembled WGS sequence"/>
</dbReference>
<evidence type="ECO:0000256" key="7">
    <source>
        <dbReference type="ARBA" id="ARBA00023136"/>
    </source>
</evidence>
<proteinExistence type="predicted"/>
<dbReference type="GO" id="GO:0006417">
    <property type="term" value="P:regulation of translation"/>
    <property type="evidence" value="ECO:0007669"/>
    <property type="project" value="TreeGrafter"/>
</dbReference>
<protein>
    <recommendedName>
        <fullName evidence="10">Regulator of SigK</fullName>
    </recommendedName>
    <alternativeName>
        <fullName evidence="9">Sigma-K anti-sigma factor RskA</fullName>
    </alternativeName>
</protein>
<dbReference type="InterPro" id="IPR018764">
    <property type="entry name" value="RskA_C"/>
</dbReference>
<accession>A0A8J3FRQ3</accession>
<evidence type="ECO:0000256" key="5">
    <source>
        <dbReference type="ARBA" id="ARBA00022989"/>
    </source>
</evidence>